<dbReference type="AlphaFoldDB" id="R4YJL6"/>
<evidence type="ECO:0000313" key="1">
    <source>
        <dbReference type="EMBL" id="CCK74285.1"/>
    </source>
</evidence>
<proteinExistence type="predicted"/>
<name>R4YJL6_OLEAN</name>
<evidence type="ECO:0000313" key="2">
    <source>
        <dbReference type="Proteomes" id="UP000032749"/>
    </source>
</evidence>
<dbReference type="STRING" id="698738.OLEAN_C01090"/>
<dbReference type="PROSITE" id="PS51257">
    <property type="entry name" value="PROKAR_LIPOPROTEIN"/>
    <property type="match status" value="1"/>
</dbReference>
<accession>R4YJL6</accession>
<dbReference type="Proteomes" id="UP000032749">
    <property type="component" value="Chromosome"/>
</dbReference>
<reference evidence="1 2" key="1">
    <citation type="journal article" date="2013" name="Nat. Commun.">
        <title>Genome sequence and functional genomic analysis of the oil-degrading bacterium Oleispira antarctica.</title>
        <authorList>
            <person name="Kube M."/>
            <person name="Chernikova T.N."/>
            <person name="Al-Ramahi Y."/>
            <person name="Beloqui A."/>
            <person name="Lopez-Cortez N."/>
            <person name="Guazzaroni M.E."/>
            <person name="Heipieper H.J."/>
            <person name="Klages S."/>
            <person name="Kotsyurbenko O.R."/>
            <person name="Langer I."/>
            <person name="Nechitaylo T.Y."/>
            <person name="Lunsdorf H."/>
            <person name="Fernandez M."/>
            <person name="Juarez S."/>
            <person name="Ciordia S."/>
            <person name="Singer A."/>
            <person name="Kagan O."/>
            <person name="Egorova O."/>
            <person name="Petit P.A."/>
            <person name="Stogios P."/>
            <person name="Kim Y."/>
            <person name="Tchigvintsev A."/>
            <person name="Flick R."/>
            <person name="Denaro R."/>
            <person name="Genovese M."/>
            <person name="Albar J.P."/>
            <person name="Reva O.N."/>
            <person name="Martinez-Gomariz M."/>
            <person name="Tran H."/>
            <person name="Ferrer M."/>
            <person name="Savchenko A."/>
            <person name="Yakunin A.F."/>
            <person name="Yakimov M.M."/>
            <person name="Golyshina O.V."/>
            <person name="Reinhardt R."/>
            <person name="Golyshin P.N."/>
        </authorList>
    </citation>
    <scope>NUCLEOTIDE SEQUENCE [LARGE SCALE GENOMIC DNA]</scope>
</reference>
<dbReference type="EMBL" id="FO203512">
    <property type="protein sequence ID" value="CCK74285.1"/>
    <property type="molecule type" value="Genomic_DNA"/>
</dbReference>
<dbReference type="HOGENOM" id="CLU_926999_0_0_6"/>
<sequence length="300" mass="33216">MKNGITISLLSLGLIACGGESSNKSGSPRASIKTEFSQNLRGPQTLPDLEKISVTEGDSLSLNTEASGSILEDSSVNLTFTAENTGLMTLFSASTDSNVVFSVTNNSDSTALEGQGRIEAPSPNESEETIYFKSLYFTVEQGSIYSIEVTSPEEAADFKLTLINGNRFIAPILVHPDSYLVSENYEEEKECEILNERSEFIETQIYSDAYHSYSVMNWKDGYHLKSIHARTGEVYEDAKGDTFYIGDERNDYEDYLVYKTNFETGAVSSYGTKHLTYTNEENGEIKRCIITHTMSGKVVL</sequence>
<evidence type="ECO:0008006" key="3">
    <source>
        <dbReference type="Google" id="ProtNLM"/>
    </source>
</evidence>
<protein>
    <recommendedName>
        <fullName evidence="3">Lipoprotein</fullName>
    </recommendedName>
</protein>
<organism evidence="1 2">
    <name type="scientific">Oleispira antarctica RB-8</name>
    <dbReference type="NCBI Taxonomy" id="698738"/>
    <lineage>
        <taxon>Bacteria</taxon>
        <taxon>Pseudomonadati</taxon>
        <taxon>Pseudomonadota</taxon>
        <taxon>Gammaproteobacteria</taxon>
        <taxon>Oceanospirillales</taxon>
        <taxon>Oceanospirillaceae</taxon>
        <taxon>Oleispira</taxon>
    </lineage>
</organism>
<dbReference type="KEGG" id="oai:OLEAN_C01090"/>
<gene>
    <name evidence="1" type="ORF">OLEAN_C01090</name>
</gene>
<keyword evidence="2" id="KW-1185">Reference proteome</keyword>